<feature type="transmembrane region" description="Helical" evidence="1">
    <location>
        <begin position="24"/>
        <end position="49"/>
    </location>
</feature>
<reference evidence="2" key="1">
    <citation type="journal article" date="2020" name="Phytopathology">
        <title>Genome Sequence Resources of Colletotrichum truncatum, C. plurivorum, C. musicola, and C. sojae: Four Species Pathogenic to Soybean (Glycine max).</title>
        <authorList>
            <person name="Rogerio F."/>
            <person name="Boufleur T.R."/>
            <person name="Ciampi-Guillardi M."/>
            <person name="Sukno S.A."/>
            <person name="Thon M.R."/>
            <person name="Massola Junior N.S."/>
            <person name="Baroncelli R."/>
        </authorList>
    </citation>
    <scope>NUCLEOTIDE SEQUENCE</scope>
    <source>
        <strain evidence="2">LFN00145</strain>
    </source>
</reference>
<sequence length="263" mass="29948">MTFMTKDVWPNDGRKRSHIPLTPVWIGFIRVLQLITSVAILAVTVYGLTTMQKATNYRRITTFSGSEGFPFSWFTFAWTFAYLAWLGVAIVYIPVMYNRWVQLGLEVTTVIFWFIAMSLLASHADDLDSLDAFIVTFGPKYEAYYEMNVETYARSFVIATFTATALAALNLLLWGATLVHFGRALHAIRKVKLESAAAKLDEVAQYYGHAPRRTPELYNQTSHQNLTEPDSQGYSYDATELYGRDPRYNTAEMEAAERRVELA</sequence>
<dbReference type="PANTHER" id="PTHR37451:SF4">
    <property type="entry name" value="MARVEL DOMAIN-CONTAINING PROTEIN"/>
    <property type="match status" value="1"/>
</dbReference>
<accession>A0A8H6NGD0</accession>
<comment type="caution">
    <text evidence="2">The sequence shown here is derived from an EMBL/GenBank/DDBJ whole genome shotgun (WGS) entry which is preliminary data.</text>
</comment>
<protein>
    <recommendedName>
        <fullName evidence="4">MARVEL domain-containing protein</fullName>
    </recommendedName>
</protein>
<proteinExistence type="predicted"/>
<feature type="transmembrane region" description="Helical" evidence="1">
    <location>
        <begin position="100"/>
        <end position="121"/>
    </location>
</feature>
<name>A0A8H6NGD0_9PEZI</name>
<dbReference type="EMBL" id="WIGO01000079">
    <property type="protein sequence ID" value="KAF6831590.1"/>
    <property type="molecule type" value="Genomic_DNA"/>
</dbReference>
<feature type="transmembrane region" description="Helical" evidence="1">
    <location>
        <begin position="156"/>
        <end position="182"/>
    </location>
</feature>
<evidence type="ECO:0000313" key="2">
    <source>
        <dbReference type="EMBL" id="KAF6831590.1"/>
    </source>
</evidence>
<dbReference type="PANTHER" id="PTHR37451">
    <property type="entry name" value="MARVEL DOMAIN"/>
    <property type="match status" value="1"/>
</dbReference>
<organism evidence="2 3">
    <name type="scientific">Colletotrichum plurivorum</name>
    <dbReference type="NCBI Taxonomy" id="2175906"/>
    <lineage>
        <taxon>Eukaryota</taxon>
        <taxon>Fungi</taxon>
        <taxon>Dikarya</taxon>
        <taxon>Ascomycota</taxon>
        <taxon>Pezizomycotina</taxon>
        <taxon>Sordariomycetes</taxon>
        <taxon>Hypocreomycetidae</taxon>
        <taxon>Glomerellales</taxon>
        <taxon>Glomerellaceae</taxon>
        <taxon>Colletotrichum</taxon>
        <taxon>Colletotrichum orchidearum species complex</taxon>
    </lineage>
</organism>
<keyword evidence="1" id="KW-1133">Transmembrane helix</keyword>
<keyword evidence="1" id="KW-0812">Transmembrane</keyword>
<dbReference type="AlphaFoldDB" id="A0A8H6NGD0"/>
<evidence type="ECO:0008006" key="4">
    <source>
        <dbReference type="Google" id="ProtNLM"/>
    </source>
</evidence>
<evidence type="ECO:0000256" key="1">
    <source>
        <dbReference type="SAM" id="Phobius"/>
    </source>
</evidence>
<gene>
    <name evidence="2" type="ORF">CPLU01_06629</name>
</gene>
<feature type="transmembrane region" description="Helical" evidence="1">
    <location>
        <begin position="69"/>
        <end position="93"/>
    </location>
</feature>
<dbReference type="Proteomes" id="UP000654918">
    <property type="component" value="Unassembled WGS sequence"/>
</dbReference>
<evidence type="ECO:0000313" key="3">
    <source>
        <dbReference type="Proteomes" id="UP000654918"/>
    </source>
</evidence>
<keyword evidence="3" id="KW-1185">Reference proteome</keyword>
<keyword evidence="1" id="KW-0472">Membrane</keyword>